<dbReference type="EMBL" id="UINC01018690">
    <property type="protein sequence ID" value="SVA78723.1"/>
    <property type="molecule type" value="Genomic_DNA"/>
</dbReference>
<name>A0A381YQA1_9ZZZZ</name>
<sequence length="37" mass="4132">MAITNDPSIEIIVPVLDEEVDLPICIGRLIEFCSNQM</sequence>
<evidence type="ECO:0000313" key="1">
    <source>
        <dbReference type="EMBL" id="SVA78723.1"/>
    </source>
</evidence>
<dbReference type="AlphaFoldDB" id="A0A381YQA1"/>
<reference evidence="1" key="1">
    <citation type="submission" date="2018-05" db="EMBL/GenBank/DDBJ databases">
        <authorList>
            <person name="Lanie J.A."/>
            <person name="Ng W.-L."/>
            <person name="Kazmierczak K.M."/>
            <person name="Andrzejewski T.M."/>
            <person name="Davidsen T.M."/>
            <person name="Wayne K.J."/>
            <person name="Tettelin H."/>
            <person name="Glass J.I."/>
            <person name="Rusch D."/>
            <person name="Podicherti R."/>
            <person name="Tsui H.-C.T."/>
            <person name="Winkler M.E."/>
        </authorList>
    </citation>
    <scope>NUCLEOTIDE SEQUENCE</scope>
</reference>
<feature type="non-terminal residue" evidence="1">
    <location>
        <position position="37"/>
    </location>
</feature>
<protein>
    <submittedName>
        <fullName evidence="1">Uncharacterized protein</fullName>
    </submittedName>
</protein>
<proteinExistence type="predicted"/>
<gene>
    <name evidence="1" type="ORF">METZ01_LOCUS131577</name>
</gene>
<accession>A0A381YQA1</accession>
<organism evidence="1">
    <name type="scientific">marine metagenome</name>
    <dbReference type="NCBI Taxonomy" id="408172"/>
    <lineage>
        <taxon>unclassified sequences</taxon>
        <taxon>metagenomes</taxon>
        <taxon>ecological metagenomes</taxon>
    </lineage>
</organism>